<organism evidence="2">
    <name type="scientific">Octopus bimaculoides</name>
    <name type="common">California two-spotted octopus</name>
    <dbReference type="NCBI Taxonomy" id="37653"/>
    <lineage>
        <taxon>Eukaryota</taxon>
        <taxon>Metazoa</taxon>
        <taxon>Spiralia</taxon>
        <taxon>Lophotrochozoa</taxon>
        <taxon>Mollusca</taxon>
        <taxon>Cephalopoda</taxon>
        <taxon>Coleoidea</taxon>
        <taxon>Octopodiformes</taxon>
        <taxon>Octopoda</taxon>
        <taxon>Incirrata</taxon>
        <taxon>Octopodidae</taxon>
        <taxon>Octopus</taxon>
    </lineage>
</organism>
<feature type="non-terminal residue" evidence="2">
    <location>
        <position position="1"/>
    </location>
</feature>
<evidence type="ECO:0000313" key="2">
    <source>
        <dbReference type="EMBL" id="KOF79145.1"/>
    </source>
</evidence>
<evidence type="ECO:0000256" key="1">
    <source>
        <dbReference type="SAM" id="MobiDB-lite"/>
    </source>
</evidence>
<dbReference type="EMBL" id="KQ420828">
    <property type="protein sequence ID" value="KOF79145.1"/>
    <property type="molecule type" value="Genomic_DNA"/>
</dbReference>
<name>A0A0L8GRD1_OCTBM</name>
<feature type="region of interest" description="Disordered" evidence="1">
    <location>
        <begin position="93"/>
        <end position="115"/>
    </location>
</feature>
<reference evidence="2" key="1">
    <citation type="submission" date="2015-07" db="EMBL/GenBank/DDBJ databases">
        <title>MeaNS - Measles Nucleotide Surveillance Program.</title>
        <authorList>
            <person name="Tran T."/>
            <person name="Druce J."/>
        </authorList>
    </citation>
    <scope>NUCLEOTIDE SEQUENCE</scope>
    <source>
        <strain evidence="2">UCB-OBI-ISO-001</strain>
        <tissue evidence="2">Gonad</tissue>
    </source>
</reference>
<dbReference type="PANTHER" id="PTHR33327:SF3">
    <property type="entry name" value="RNA-DIRECTED DNA POLYMERASE"/>
    <property type="match status" value="1"/>
</dbReference>
<sequence>LMKYLYTTTAYDEDTATRVLDILTKPSATHKYETIKNRLIKKFGLVIRNLQPTDGLCDSKPSELMDIMLTLVPPDKSSGFSFRELFPHKLSPQIQSLTTQTAPHSNSSTIKQRLP</sequence>
<proteinExistence type="predicted"/>
<gene>
    <name evidence="2" type="ORF">OCBIM_22029830mg</name>
</gene>
<protein>
    <submittedName>
        <fullName evidence="2">Uncharacterized protein</fullName>
    </submittedName>
</protein>
<accession>A0A0L8GRD1</accession>
<dbReference type="PANTHER" id="PTHR33327">
    <property type="entry name" value="ENDONUCLEASE"/>
    <property type="match status" value="1"/>
</dbReference>
<dbReference type="AlphaFoldDB" id="A0A0L8GRD1"/>